<comment type="caution">
    <text evidence="1">The sequence shown here is derived from an EMBL/GenBank/DDBJ whole genome shotgun (WGS) entry which is preliminary data.</text>
</comment>
<dbReference type="EMBL" id="CM034387">
    <property type="protein sequence ID" value="KAJ0184133.1"/>
    <property type="molecule type" value="Genomic_DNA"/>
</dbReference>
<protein>
    <submittedName>
        <fullName evidence="1">Uncharacterized protein</fullName>
    </submittedName>
</protein>
<name>A0ACC1DJJ3_9NEOP</name>
<organism evidence="1 2">
    <name type="scientific">Dendrolimus kikuchii</name>
    <dbReference type="NCBI Taxonomy" id="765133"/>
    <lineage>
        <taxon>Eukaryota</taxon>
        <taxon>Metazoa</taxon>
        <taxon>Ecdysozoa</taxon>
        <taxon>Arthropoda</taxon>
        <taxon>Hexapoda</taxon>
        <taxon>Insecta</taxon>
        <taxon>Pterygota</taxon>
        <taxon>Neoptera</taxon>
        <taxon>Endopterygota</taxon>
        <taxon>Lepidoptera</taxon>
        <taxon>Glossata</taxon>
        <taxon>Ditrysia</taxon>
        <taxon>Bombycoidea</taxon>
        <taxon>Lasiocampidae</taxon>
        <taxon>Dendrolimus</taxon>
    </lineage>
</organism>
<gene>
    <name evidence="1" type="ORF">K1T71_000556</name>
</gene>
<proteinExistence type="predicted"/>
<evidence type="ECO:0000313" key="1">
    <source>
        <dbReference type="EMBL" id="KAJ0184133.1"/>
    </source>
</evidence>
<evidence type="ECO:0000313" key="2">
    <source>
        <dbReference type="Proteomes" id="UP000824533"/>
    </source>
</evidence>
<keyword evidence="2" id="KW-1185">Reference proteome</keyword>
<reference evidence="1 2" key="1">
    <citation type="journal article" date="2021" name="Front. Genet.">
        <title>Chromosome-Level Genome Assembly Reveals Significant Gene Expansion in the Toll and IMD Signaling Pathways of Dendrolimus kikuchii.</title>
        <authorList>
            <person name="Zhou J."/>
            <person name="Wu P."/>
            <person name="Xiong Z."/>
            <person name="Liu N."/>
            <person name="Zhao N."/>
            <person name="Ji M."/>
            <person name="Qiu Y."/>
            <person name="Yang B."/>
        </authorList>
    </citation>
    <scope>NUCLEOTIDE SEQUENCE [LARGE SCALE GENOMIC DNA]</scope>
    <source>
        <strain evidence="1">Ann1</strain>
    </source>
</reference>
<dbReference type="Proteomes" id="UP000824533">
    <property type="component" value="Linkage Group LG01"/>
</dbReference>
<sequence>MRDRKESQTDWRRNSLRNEAEKNIIQTQYANSASGSNTFGLLHKCVFPTLWKKAQIIPIHKKGSRSSIDNYRPISILSTIAKLFEKMIYTYIYPIIARNIPDTQHGFYKVTLWYPRGDIRRQGRPKTKWSDDGCVTLGPYWTRVAEDRAQWRELEEAYAKRHAELRDIF</sequence>
<accession>A0ACC1DJJ3</accession>